<evidence type="ECO:0000256" key="1">
    <source>
        <dbReference type="ARBA" id="ARBA00006845"/>
    </source>
</evidence>
<reference evidence="3" key="2">
    <citation type="submission" date="2020-09" db="EMBL/GenBank/DDBJ databases">
        <authorList>
            <person name="Sun Q."/>
            <person name="Zhou Y."/>
        </authorList>
    </citation>
    <scope>NUCLEOTIDE SEQUENCE</scope>
    <source>
        <strain evidence="3">CGMCC 1.15085</strain>
    </source>
</reference>
<accession>A0A916WXW6</accession>
<dbReference type="AlphaFoldDB" id="A0A916WXW6"/>
<protein>
    <recommendedName>
        <fullName evidence="2">Barstar (barnase inhibitor) domain-containing protein</fullName>
    </recommendedName>
</protein>
<evidence type="ECO:0000313" key="4">
    <source>
        <dbReference type="Proteomes" id="UP000636793"/>
    </source>
</evidence>
<dbReference type="RefSeq" id="WP_229749781.1">
    <property type="nucleotide sequence ID" value="NZ_BMHI01000005.1"/>
</dbReference>
<feature type="domain" description="Barstar (barnase inhibitor)" evidence="2">
    <location>
        <begin position="33"/>
        <end position="121"/>
    </location>
</feature>
<reference evidence="3" key="1">
    <citation type="journal article" date="2014" name="Int. J. Syst. Evol. Microbiol.">
        <title>Complete genome sequence of Corynebacterium casei LMG S-19264T (=DSM 44701T), isolated from a smear-ripened cheese.</title>
        <authorList>
            <consortium name="US DOE Joint Genome Institute (JGI-PGF)"/>
            <person name="Walter F."/>
            <person name="Albersmeier A."/>
            <person name="Kalinowski J."/>
            <person name="Ruckert C."/>
        </authorList>
    </citation>
    <scope>NUCLEOTIDE SEQUENCE</scope>
    <source>
        <strain evidence="3">CGMCC 1.15085</strain>
    </source>
</reference>
<name>A0A916WXW6_9MICO</name>
<dbReference type="InterPro" id="IPR000468">
    <property type="entry name" value="Barstar"/>
</dbReference>
<dbReference type="InterPro" id="IPR035905">
    <property type="entry name" value="Barstar-like_sf"/>
</dbReference>
<organism evidence="3 4">
    <name type="scientific">Flexivirga endophytica</name>
    <dbReference type="NCBI Taxonomy" id="1849103"/>
    <lineage>
        <taxon>Bacteria</taxon>
        <taxon>Bacillati</taxon>
        <taxon>Actinomycetota</taxon>
        <taxon>Actinomycetes</taxon>
        <taxon>Micrococcales</taxon>
        <taxon>Dermacoccaceae</taxon>
        <taxon>Flexivirga</taxon>
    </lineage>
</organism>
<evidence type="ECO:0000259" key="2">
    <source>
        <dbReference type="Pfam" id="PF01337"/>
    </source>
</evidence>
<dbReference type="EMBL" id="BMHI01000005">
    <property type="protein sequence ID" value="GGB38264.1"/>
    <property type="molecule type" value="Genomic_DNA"/>
</dbReference>
<dbReference type="SUPFAM" id="SSF52038">
    <property type="entry name" value="Barstar-related"/>
    <property type="match status" value="1"/>
</dbReference>
<comment type="similarity">
    <text evidence="1">Belongs to the barstar family.</text>
</comment>
<keyword evidence="4" id="KW-1185">Reference proteome</keyword>
<dbReference type="Gene3D" id="3.30.370.10">
    <property type="entry name" value="Barstar-like"/>
    <property type="match status" value="1"/>
</dbReference>
<gene>
    <name evidence="3" type="ORF">GCM10011492_31240</name>
</gene>
<sequence length="136" mass="14017">MTTPADLIATGSSGLHPTEDLAGARAAGAGAGWRVVELDTSAGHDKPYFLDVCRAAFDLPDWFGANWDALADSLSDVASSPGTLVLWRGAGGLEPTVRETAAEIFAERADRTGGAIGPFLVLVGGTEDAGRTMNDL</sequence>
<proteinExistence type="inferred from homology"/>
<comment type="caution">
    <text evidence="3">The sequence shown here is derived from an EMBL/GenBank/DDBJ whole genome shotgun (WGS) entry which is preliminary data.</text>
</comment>
<dbReference type="Pfam" id="PF01337">
    <property type="entry name" value="Barstar"/>
    <property type="match status" value="1"/>
</dbReference>
<evidence type="ECO:0000313" key="3">
    <source>
        <dbReference type="EMBL" id="GGB38264.1"/>
    </source>
</evidence>
<dbReference type="Proteomes" id="UP000636793">
    <property type="component" value="Unassembled WGS sequence"/>
</dbReference>